<evidence type="ECO:0000313" key="2">
    <source>
        <dbReference type="Proteomes" id="UP000250241"/>
    </source>
</evidence>
<name>A0A2Z5QXK2_9MICC</name>
<accession>A0A2Z5QXK2</accession>
<dbReference type="EMBL" id="AP017895">
    <property type="protein sequence ID" value="BAV87178.1"/>
    <property type="molecule type" value="Genomic_DNA"/>
</dbReference>
<reference evidence="1 2" key="1">
    <citation type="submission" date="2016-10" db="EMBL/GenBank/DDBJ databases">
        <title>Genome sequence of Rothia aeria strain JCM11412.</title>
        <authorList>
            <person name="Nambu T."/>
        </authorList>
    </citation>
    <scope>NUCLEOTIDE SEQUENCE [LARGE SCALE GENOMIC DNA]</scope>
    <source>
        <strain evidence="1 2">JCM 11412</strain>
    </source>
</reference>
<keyword evidence="2" id="KW-1185">Reference proteome</keyword>
<gene>
    <name evidence="1" type="ORF">RA11412_0879</name>
</gene>
<protein>
    <submittedName>
        <fullName evidence="1">Uncharacterized protein</fullName>
    </submittedName>
</protein>
<evidence type="ECO:0000313" key="1">
    <source>
        <dbReference type="EMBL" id="BAV87178.1"/>
    </source>
</evidence>
<dbReference type="AlphaFoldDB" id="A0A2Z5QXK2"/>
<organism evidence="1 2">
    <name type="scientific">Rothia aeria</name>
    <dbReference type="NCBI Taxonomy" id="172042"/>
    <lineage>
        <taxon>Bacteria</taxon>
        <taxon>Bacillati</taxon>
        <taxon>Actinomycetota</taxon>
        <taxon>Actinomycetes</taxon>
        <taxon>Micrococcales</taxon>
        <taxon>Micrococcaceae</taxon>
        <taxon>Rothia</taxon>
    </lineage>
</organism>
<dbReference type="KEGG" id="raj:RA11412_0879"/>
<proteinExistence type="predicted"/>
<dbReference type="Proteomes" id="UP000250241">
    <property type="component" value="Chromosome"/>
</dbReference>
<sequence length="55" mass="5760">MSRVRVGAAALLLSERENYVSEAREPDAVASSGDYYTMLESAPEVDPASGVSLAA</sequence>